<keyword evidence="2" id="KW-1185">Reference proteome</keyword>
<evidence type="ECO:0000313" key="2">
    <source>
        <dbReference type="Proteomes" id="UP000001399"/>
    </source>
</evidence>
<organism evidence="1 2">
    <name type="scientific">Rhodomicrobium vannielii (strain ATCC 17100 / DSM 162 / LMG 4299 / NCIMB 10020 / ATH 3.1.1)</name>
    <dbReference type="NCBI Taxonomy" id="648757"/>
    <lineage>
        <taxon>Bacteria</taxon>
        <taxon>Pseudomonadati</taxon>
        <taxon>Pseudomonadota</taxon>
        <taxon>Alphaproteobacteria</taxon>
        <taxon>Hyphomicrobiales</taxon>
        <taxon>Hyphomicrobiaceae</taxon>
        <taxon>Rhodomicrobium</taxon>
    </lineage>
</organism>
<evidence type="ECO:0000313" key="1">
    <source>
        <dbReference type="EMBL" id="ADP72519.1"/>
    </source>
</evidence>
<gene>
    <name evidence="1" type="ordered locus">Rvan_3334</name>
</gene>
<dbReference type="STRING" id="648757.Rvan_3334"/>
<name>E3I2S4_RHOVT</name>
<dbReference type="HOGENOM" id="CLU_902778_0_0_5"/>
<proteinExistence type="predicted"/>
<accession>E3I2S4</accession>
<dbReference type="EMBL" id="CP002292">
    <property type="protein sequence ID" value="ADP72519.1"/>
    <property type="molecule type" value="Genomic_DNA"/>
</dbReference>
<dbReference type="AlphaFoldDB" id="E3I2S4"/>
<reference evidence="2" key="1">
    <citation type="journal article" date="2011" name="J. Bacteriol.">
        <title>Genome sequences of eight morphologically diverse alphaproteobacteria.</title>
        <authorList>
            <consortium name="US DOE Joint Genome Institute"/>
            <person name="Brown P.J."/>
            <person name="Kysela D.T."/>
            <person name="Buechlein A."/>
            <person name="Hemmerich C."/>
            <person name="Brun Y.V."/>
        </authorList>
    </citation>
    <scope>NUCLEOTIDE SEQUENCE [LARGE SCALE GENOMIC DNA]</scope>
    <source>
        <strain evidence="2">ATCC 17100 / ATH 3.1.1 / DSM 162 / LMG 4299</strain>
    </source>
</reference>
<protein>
    <submittedName>
        <fullName evidence="1">Uncharacterized protein</fullName>
    </submittedName>
</protein>
<dbReference type="Proteomes" id="UP000001399">
    <property type="component" value="Chromosome"/>
</dbReference>
<dbReference type="KEGG" id="rva:Rvan_3334"/>
<sequence length="308" mass="33561">MNPIDFADFHQAALEGDAVRHNLPLSIIERLRTQGEAGGIKYWTLGDPGACALQTPGFPLLLCNLSRDECRRFADLTADLDFADVVGTGDTALQFPERAREHGIVFDEEIPQAILSLDEAPTAPSVEGFSRLLRRRSCRFSGIGSRASFARRFRATTARRMSGFSRLLENTVTGCGSRAACPSPWRRSDGATARRARSIPSIRCQGFAGGGMQAQSPQSLRGRSFPKVARLPAFMSTKAIRHPTAVTQNWVSSRCAMLGTLFVRSLGFTNNAIKSALYSSIAAYLQLPHISTAGRFPSPLSFLLPARN</sequence>